<dbReference type="InterPro" id="IPR004394">
    <property type="entry name" value="Iojap/RsfS/C7orf30"/>
</dbReference>
<keyword evidence="2" id="KW-0810">Translation regulation</keyword>
<comment type="subunit">
    <text evidence="2">Interacts with ribosomal protein uL14 (rplN).</text>
</comment>
<dbReference type="Gene3D" id="3.30.460.10">
    <property type="entry name" value="Beta Polymerase, domain 2"/>
    <property type="match status" value="1"/>
</dbReference>
<comment type="similarity">
    <text evidence="1 2">Belongs to the Iojap/RsfS family.</text>
</comment>
<dbReference type="InterPro" id="IPR043519">
    <property type="entry name" value="NT_sf"/>
</dbReference>
<dbReference type="AlphaFoldDB" id="A0A832I0I8"/>
<dbReference type="GO" id="GO:0017148">
    <property type="term" value="P:negative regulation of translation"/>
    <property type="evidence" value="ECO:0007669"/>
    <property type="project" value="UniProtKB-UniRule"/>
</dbReference>
<dbReference type="Pfam" id="PF02410">
    <property type="entry name" value="RsfS"/>
    <property type="match status" value="1"/>
</dbReference>
<gene>
    <name evidence="2 3" type="primary">rsfS</name>
    <name evidence="3" type="ORF">ENR23_05700</name>
</gene>
<dbReference type="GO" id="GO:0005737">
    <property type="term" value="C:cytoplasm"/>
    <property type="evidence" value="ECO:0007669"/>
    <property type="project" value="UniProtKB-SubCell"/>
</dbReference>
<dbReference type="GO" id="GO:0043023">
    <property type="term" value="F:ribosomal large subunit binding"/>
    <property type="evidence" value="ECO:0007669"/>
    <property type="project" value="TreeGrafter"/>
</dbReference>
<protein>
    <recommendedName>
        <fullName evidence="2">Ribosomal silencing factor RsfS</fullName>
    </recommendedName>
</protein>
<dbReference type="HAMAP" id="MF_01477">
    <property type="entry name" value="Iojap_RsfS"/>
    <property type="match status" value="1"/>
</dbReference>
<dbReference type="EMBL" id="DSQF01000012">
    <property type="protein sequence ID" value="HGZ42914.1"/>
    <property type="molecule type" value="Genomic_DNA"/>
</dbReference>
<comment type="function">
    <text evidence="2">Functions as a ribosomal silencing factor. Interacts with ribosomal protein uL14 (rplN), blocking formation of intersubunit bridge B8. Prevents association of the 30S and 50S ribosomal subunits and the formation of functional ribosomes, thus repressing translation.</text>
</comment>
<accession>A0A832I0I8</accession>
<dbReference type="SUPFAM" id="SSF81301">
    <property type="entry name" value="Nucleotidyltransferase"/>
    <property type="match status" value="1"/>
</dbReference>
<comment type="caution">
    <text evidence="3">The sequence shown here is derived from an EMBL/GenBank/DDBJ whole genome shotgun (WGS) entry which is preliminary data.</text>
</comment>
<keyword evidence="2" id="KW-0678">Repressor</keyword>
<dbReference type="PANTHER" id="PTHR21043:SF0">
    <property type="entry name" value="MITOCHONDRIAL ASSEMBLY OF RIBOSOMAL LARGE SUBUNIT PROTEIN 1"/>
    <property type="match status" value="1"/>
</dbReference>
<comment type="subcellular location">
    <subcellularLocation>
        <location evidence="2">Cytoplasm</location>
    </subcellularLocation>
</comment>
<proteinExistence type="inferred from homology"/>
<name>A0A832I0I8_UNCEI</name>
<organism evidence="3">
    <name type="scientific">Eiseniibacteriota bacterium</name>
    <dbReference type="NCBI Taxonomy" id="2212470"/>
    <lineage>
        <taxon>Bacteria</taxon>
        <taxon>Candidatus Eiseniibacteriota</taxon>
    </lineage>
</organism>
<dbReference type="NCBIfam" id="TIGR00090">
    <property type="entry name" value="rsfS_iojap_ybeB"/>
    <property type="match status" value="1"/>
</dbReference>
<evidence type="ECO:0000256" key="1">
    <source>
        <dbReference type="ARBA" id="ARBA00010574"/>
    </source>
</evidence>
<reference evidence="3" key="1">
    <citation type="journal article" date="2020" name="mSystems">
        <title>Genome- and Community-Level Interaction Insights into Carbon Utilization and Element Cycling Functions of Hydrothermarchaeota in Hydrothermal Sediment.</title>
        <authorList>
            <person name="Zhou Z."/>
            <person name="Liu Y."/>
            <person name="Xu W."/>
            <person name="Pan J."/>
            <person name="Luo Z.H."/>
            <person name="Li M."/>
        </authorList>
    </citation>
    <scope>NUCLEOTIDE SEQUENCE [LARGE SCALE GENOMIC DNA]</scope>
    <source>
        <strain evidence="3">SpSt-381</strain>
    </source>
</reference>
<evidence type="ECO:0000313" key="3">
    <source>
        <dbReference type="EMBL" id="HGZ42914.1"/>
    </source>
</evidence>
<dbReference type="GO" id="GO:0042256">
    <property type="term" value="P:cytosolic ribosome assembly"/>
    <property type="evidence" value="ECO:0007669"/>
    <property type="project" value="UniProtKB-UniRule"/>
</dbReference>
<dbReference type="GO" id="GO:0090071">
    <property type="term" value="P:negative regulation of ribosome biogenesis"/>
    <property type="evidence" value="ECO:0007669"/>
    <property type="project" value="UniProtKB-UniRule"/>
</dbReference>
<evidence type="ECO:0000256" key="2">
    <source>
        <dbReference type="HAMAP-Rule" id="MF_01477"/>
    </source>
</evidence>
<keyword evidence="2" id="KW-0963">Cytoplasm</keyword>
<sequence length="113" mass="12504">MLRVAARAAAAKKATDLVALDLRALGVVCDYFLIVSASSEPQVKAVAEEIEEKLAAAGVRPWHVEGFEGRRWVLLDYVEFVVHVFHEKTREYYMLDRLWGDAGTVDLGLAGAD</sequence>
<dbReference type="PANTHER" id="PTHR21043">
    <property type="entry name" value="IOJAP SUPERFAMILY ORTHOLOG"/>
    <property type="match status" value="1"/>
</dbReference>